<dbReference type="AlphaFoldDB" id="A0A328ASE0"/>
<evidence type="ECO:0000259" key="8">
    <source>
        <dbReference type="Pfam" id="PF00535"/>
    </source>
</evidence>
<organism evidence="9 10">
    <name type="scientific">Phenylobacterium soli</name>
    <dbReference type="NCBI Taxonomy" id="2170551"/>
    <lineage>
        <taxon>Bacteria</taxon>
        <taxon>Pseudomonadati</taxon>
        <taxon>Pseudomonadota</taxon>
        <taxon>Alphaproteobacteria</taxon>
        <taxon>Caulobacterales</taxon>
        <taxon>Caulobacteraceae</taxon>
        <taxon>Phenylobacterium</taxon>
    </lineage>
</organism>
<feature type="transmembrane region" description="Helical" evidence="7">
    <location>
        <begin position="379"/>
        <end position="399"/>
    </location>
</feature>
<evidence type="ECO:0000256" key="3">
    <source>
        <dbReference type="ARBA" id="ARBA00022676"/>
    </source>
</evidence>
<dbReference type="InterPro" id="IPR029044">
    <property type="entry name" value="Nucleotide-diphossugar_trans"/>
</dbReference>
<reference evidence="10" key="1">
    <citation type="submission" date="2018-05" db="EMBL/GenBank/DDBJ databases">
        <authorList>
            <person name="Li X."/>
        </authorList>
    </citation>
    <scope>NUCLEOTIDE SEQUENCE [LARGE SCALE GENOMIC DNA]</scope>
    <source>
        <strain evidence="10">LX32</strain>
    </source>
</reference>
<dbReference type="PANTHER" id="PTHR43646:SF2">
    <property type="entry name" value="GLYCOSYLTRANSFERASE 2-LIKE DOMAIN-CONTAINING PROTEIN"/>
    <property type="match status" value="1"/>
</dbReference>
<feature type="transmembrane region" description="Helical" evidence="7">
    <location>
        <begin position="356"/>
        <end position="372"/>
    </location>
</feature>
<dbReference type="CDD" id="cd02525">
    <property type="entry name" value="Succinoglycan_BP_ExoA"/>
    <property type="match status" value="1"/>
</dbReference>
<feature type="compositionally biased region" description="Low complexity" evidence="6">
    <location>
        <begin position="34"/>
        <end position="47"/>
    </location>
</feature>
<keyword evidence="3" id="KW-0328">Glycosyltransferase</keyword>
<evidence type="ECO:0000313" key="9">
    <source>
        <dbReference type="EMBL" id="RAK55838.1"/>
    </source>
</evidence>
<keyword evidence="4" id="KW-0808">Transferase</keyword>
<keyword evidence="2" id="KW-1003">Cell membrane</keyword>
<proteinExistence type="predicted"/>
<keyword evidence="5 7" id="KW-0472">Membrane</keyword>
<dbReference type="RefSeq" id="WP_111529586.1">
    <property type="nucleotide sequence ID" value="NZ_JBHRSG010000003.1"/>
</dbReference>
<dbReference type="InterPro" id="IPR001173">
    <property type="entry name" value="Glyco_trans_2-like"/>
</dbReference>
<name>A0A328ASE0_9CAUL</name>
<gene>
    <name evidence="9" type="ORF">DJ017_15635</name>
</gene>
<comment type="caution">
    <text evidence="9">The sequence shown here is derived from an EMBL/GenBank/DDBJ whole genome shotgun (WGS) entry which is preliminary data.</text>
</comment>
<dbReference type="SUPFAM" id="SSF53448">
    <property type="entry name" value="Nucleotide-diphospho-sugar transferases"/>
    <property type="match status" value="1"/>
</dbReference>
<keyword evidence="7" id="KW-1133">Transmembrane helix</keyword>
<feature type="compositionally biased region" description="Basic and acidic residues" evidence="6">
    <location>
        <begin position="1"/>
        <end position="22"/>
    </location>
</feature>
<evidence type="ECO:0000313" key="10">
    <source>
        <dbReference type="Proteomes" id="UP000249254"/>
    </source>
</evidence>
<dbReference type="GO" id="GO:0005886">
    <property type="term" value="C:plasma membrane"/>
    <property type="evidence" value="ECO:0007669"/>
    <property type="project" value="UniProtKB-SubCell"/>
</dbReference>
<keyword evidence="7" id="KW-0812">Transmembrane</keyword>
<evidence type="ECO:0000256" key="6">
    <source>
        <dbReference type="SAM" id="MobiDB-lite"/>
    </source>
</evidence>
<dbReference type="PANTHER" id="PTHR43646">
    <property type="entry name" value="GLYCOSYLTRANSFERASE"/>
    <property type="match status" value="1"/>
</dbReference>
<keyword evidence="10" id="KW-1185">Reference proteome</keyword>
<evidence type="ECO:0000256" key="4">
    <source>
        <dbReference type="ARBA" id="ARBA00022679"/>
    </source>
</evidence>
<evidence type="ECO:0000256" key="7">
    <source>
        <dbReference type="SAM" id="Phobius"/>
    </source>
</evidence>
<dbReference type="EMBL" id="QFYQ01000001">
    <property type="protein sequence ID" value="RAK55838.1"/>
    <property type="molecule type" value="Genomic_DNA"/>
</dbReference>
<evidence type="ECO:0000256" key="1">
    <source>
        <dbReference type="ARBA" id="ARBA00004236"/>
    </source>
</evidence>
<dbReference type="GO" id="GO:0016757">
    <property type="term" value="F:glycosyltransferase activity"/>
    <property type="evidence" value="ECO:0007669"/>
    <property type="project" value="UniProtKB-KW"/>
</dbReference>
<feature type="region of interest" description="Disordered" evidence="6">
    <location>
        <begin position="1"/>
        <end position="47"/>
    </location>
</feature>
<sequence>MQSPKPRAELPLRPDDAFRDEGGPIAPAEQRSFAPSGAPAGEAAARSPWSAPAAWPRAWAEIDPERLIHVPAEAANAPAPLEPELAARRALIVIPCLNEAGLIAQVIARILDDDGLVDPLVLVADGGSDDGCRDIVAEIAARDPRVRLMDNPGRLQSAGVNLAARTLGGDRPWLVRVDAHADYPTNYVSTLIAEAQRTGAHSVVVAMETVGEAPFQRAVAAAQNSRLGTGGAAHRVGAEGGWVDHGHHALFSHEAFQAIGGYDESFSHNEDAELDLRLAQEGARIWLTDRTRIVYHPRRTPGALWKQYVSYGKGRARTVLKHYTPLKLRQALPLAVAPAVLGLAASPLFWPLAIPALVWMATALGYGLALAARSRDPAVALAGPAAMIMHLGWSLGFWLQVFRWAAEPRRLAATPEPDTQIAPAAS</sequence>
<protein>
    <submittedName>
        <fullName evidence="9">Succinoglycan biosynthesis protein exoa</fullName>
    </submittedName>
</protein>
<dbReference type="Gene3D" id="3.90.550.10">
    <property type="entry name" value="Spore Coat Polysaccharide Biosynthesis Protein SpsA, Chain A"/>
    <property type="match status" value="1"/>
</dbReference>
<dbReference type="Proteomes" id="UP000249254">
    <property type="component" value="Unassembled WGS sequence"/>
</dbReference>
<evidence type="ECO:0000256" key="5">
    <source>
        <dbReference type="ARBA" id="ARBA00023136"/>
    </source>
</evidence>
<dbReference type="Pfam" id="PF00535">
    <property type="entry name" value="Glycos_transf_2"/>
    <property type="match status" value="1"/>
</dbReference>
<dbReference type="OrthoDB" id="8416156at2"/>
<comment type="subcellular location">
    <subcellularLocation>
        <location evidence="1">Cell membrane</location>
    </subcellularLocation>
</comment>
<accession>A0A328ASE0</accession>
<evidence type="ECO:0000256" key="2">
    <source>
        <dbReference type="ARBA" id="ARBA00022475"/>
    </source>
</evidence>
<feature type="domain" description="Glycosyltransferase 2-like" evidence="8">
    <location>
        <begin position="92"/>
        <end position="259"/>
    </location>
</feature>